<name>A0ACC0KTP3_CHOFU</name>
<evidence type="ECO:0000313" key="1">
    <source>
        <dbReference type="EMBL" id="KAI8439441.1"/>
    </source>
</evidence>
<reference evidence="1 2" key="1">
    <citation type="journal article" date="2022" name="Genome Biol. Evol.">
        <title>The Spruce Budworm Genome: Reconstructing the Evolutionary History of Antifreeze Proteins.</title>
        <authorList>
            <person name="Beliveau C."/>
            <person name="Gagne P."/>
            <person name="Picq S."/>
            <person name="Vernygora O."/>
            <person name="Keeling C.I."/>
            <person name="Pinkney K."/>
            <person name="Doucet D."/>
            <person name="Wen F."/>
            <person name="Johnston J.S."/>
            <person name="Maaroufi H."/>
            <person name="Boyle B."/>
            <person name="Laroche J."/>
            <person name="Dewar K."/>
            <person name="Juretic N."/>
            <person name="Blackburn G."/>
            <person name="Nisole A."/>
            <person name="Brunet B."/>
            <person name="Brandao M."/>
            <person name="Lumley L."/>
            <person name="Duan J."/>
            <person name="Quan G."/>
            <person name="Lucarotti C.J."/>
            <person name="Roe A.D."/>
            <person name="Sperling F.A.H."/>
            <person name="Levesque R.C."/>
            <person name="Cusson M."/>
        </authorList>
    </citation>
    <scope>NUCLEOTIDE SEQUENCE [LARGE SCALE GENOMIC DNA]</scope>
    <source>
        <strain evidence="1">Glfc:IPQL:Cfum</strain>
    </source>
</reference>
<sequence>MTDKNQELKDQVKSDESFIKAPTKKSFQSAETSSKYMRVGSVVCTWGEVSKVNYFPSEPLELIMSRQSSLRTRSIGLTGKDFFSMQCFVSDMGHKSDEALFAEQFPPNVTPLMNEGNLWGCFYNFPELYADVYSPTVHILKPEDVAEMTAGTLTRDVVTTCLSYLKRTPILGDYVYIKLSLSGKHLLNIDVLQQYKYLVYLDLSSNLLTDLSVLSYLLYLQFISVAFNRLNSVLEYSTPQWFLTEVHYKYNSVKKIRDLDMFWSLTILDLSHNNIKCISGLQKLRYLRHLDLSFNHIQRLENLNHLRLLWLDVSYNNISNFEFGAQAGLWTLLHLEYLNLNENNLKSMRIFSGCTRLRELHIRNNRLSILLELAVYMRQMRRLSVLDMRANPICAVPGYQDVVFDTFPVLLSLNATELDPVPQRSSKMDTLPDMSTFATRRLLRMLYVEQLSRGHVSPHVPPADTTEVPLIVFVGYEGVGKGSLARRLASECSTKIQLAIQHTTADFHYQDHYRVVNRNKFDDMLLAGEFLTYSEMDGESYGLSREEAYIKDGKVRVCCMDLISALMLKLRGRRPARNATHEKQQSFMEGPLERSTLQCLPEEKNQSEFVIESECSLLMDSEARKAAQEYARGANLLTLMTSSVSSLEGVCKRSREACKGSQMDTSLYSLYKESQGTEELTASDVGPSSYDDRNFTRRSKKDTNIEEGPKTHKNEKWPAPARSHNVYGASPDDLDLWLAFLVETGLLQSSDIACASCETYNMSFKAEEPDSIIRHLNHYVKITMDDPEKAFRKAKKIIRDIVNEQCHLQPMFDIDFTNLDHYPTVAKRLESIRQQIAPRKLFY</sequence>
<dbReference type="EMBL" id="CM046123">
    <property type="protein sequence ID" value="KAI8439441.1"/>
    <property type="molecule type" value="Genomic_DNA"/>
</dbReference>
<comment type="caution">
    <text evidence="1">The sequence shown here is derived from an EMBL/GenBank/DDBJ whole genome shotgun (WGS) entry which is preliminary data.</text>
</comment>
<protein>
    <submittedName>
        <fullName evidence="1">Uncharacterized protein</fullName>
    </submittedName>
</protein>
<organism evidence="1 2">
    <name type="scientific">Choristoneura fumiferana</name>
    <name type="common">Spruce budworm moth</name>
    <name type="synonym">Archips fumiferana</name>
    <dbReference type="NCBI Taxonomy" id="7141"/>
    <lineage>
        <taxon>Eukaryota</taxon>
        <taxon>Metazoa</taxon>
        <taxon>Ecdysozoa</taxon>
        <taxon>Arthropoda</taxon>
        <taxon>Hexapoda</taxon>
        <taxon>Insecta</taxon>
        <taxon>Pterygota</taxon>
        <taxon>Neoptera</taxon>
        <taxon>Endopterygota</taxon>
        <taxon>Lepidoptera</taxon>
        <taxon>Glossata</taxon>
        <taxon>Ditrysia</taxon>
        <taxon>Tortricoidea</taxon>
        <taxon>Tortricidae</taxon>
        <taxon>Tortricinae</taxon>
        <taxon>Choristoneura</taxon>
    </lineage>
</organism>
<keyword evidence="2" id="KW-1185">Reference proteome</keyword>
<evidence type="ECO:0000313" key="2">
    <source>
        <dbReference type="Proteomes" id="UP001064048"/>
    </source>
</evidence>
<accession>A0ACC0KTP3</accession>
<gene>
    <name evidence="1" type="ORF">MSG28_013227</name>
</gene>
<dbReference type="Proteomes" id="UP001064048">
    <property type="component" value="Chromosome 23"/>
</dbReference>
<proteinExistence type="predicted"/>